<dbReference type="HAMAP" id="MF_00227">
    <property type="entry name" value="RNase_P"/>
    <property type="match status" value="1"/>
</dbReference>
<evidence type="ECO:0000256" key="1">
    <source>
        <dbReference type="ARBA" id="ARBA00002663"/>
    </source>
</evidence>
<dbReference type="PROSITE" id="PS00648">
    <property type="entry name" value="RIBONUCLEASE_P"/>
    <property type="match status" value="1"/>
</dbReference>
<keyword evidence="11" id="KW-1185">Reference proteome</keyword>
<keyword evidence="3 7" id="KW-0540">Nuclease</keyword>
<proteinExistence type="inferred from homology"/>
<dbReference type="Proteomes" id="UP000581087">
    <property type="component" value="Unassembled WGS sequence"/>
</dbReference>
<dbReference type="GO" id="GO:0042781">
    <property type="term" value="F:3'-tRNA processing endoribonuclease activity"/>
    <property type="evidence" value="ECO:0007669"/>
    <property type="project" value="TreeGrafter"/>
</dbReference>
<dbReference type="EMBL" id="SDPM01000001">
    <property type="protein sequence ID" value="RXZ87996.1"/>
    <property type="molecule type" value="Genomic_DNA"/>
</dbReference>
<dbReference type="Pfam" id="PF00825">
    <property type="entry name" value="Ribonuclease_P"/>
    <property type="match status" value="1"/>
</dbReference>
<dbReference type="GO" id="GO:0030677">
    <property type="term" value="C:ribonuclease P complex"/>
    <property type="evidence" value="ECO:0007669"/>
    <property type="project" value="TreeGrafter"/>
</dbReference>
<keyword evidence="2 7" id="KW-0819">tRNA processing</keyword>
<comment type="caution">
    <text evidence="10">The sequence shown here is derived from an EMBL/GenBank/DDBJ whole genome shotgun (WGS) entry which is preliminary data.</text>
</comment>
<reference evidence="9 12" key="2">
    <citation type="submission" date="2020-07" db="EMBL/GenBank/DDBJ databases">
        <title>Sequencing the genomes of 1000 actinobacteria strains.</title>
        <authorList>
            <person name="Klenk H.-P."/>
        </authorList>
    </citation>
    <scope>NUCLEOTIDE SEQUENCE [LARGE SCALE GENOMIC DNA]</scope>
    <source>
        <strain evidence="9 12">DSM 23870</strain>
    </source>
</reference>
<dbReference type="GO" id="GO:0004526">
    <property type="term" value="F:ribonuclease P activity"/>
    <property type="evidence" value="ECO:0007669"/>
    <property type="project" value="UniProtKB-UniRule"/>
</dbReference>
<evidence type="ECO:0000313" key="10">
    <source>
        <dbReference type="EMBL" id="RXZ87996.1"/>
    </source>
</evidence>
<evidence type="ECO:0000256" key="2">
    <source>
        <dbReference type="ARBA" id="ARBA00022694"/>
    </source>
</evidence>
<dbReference type="InterPro" id="IPR020568">
    <property type="entry name" value="Ribosomal_Su5_D2-typ_SF"/>
</dbReference>
<keyword evidence="4 7" id="KW-0255">Endonuclease</keyword>
<dbReference type="InterPro" id="IPR020539">
    <property type="entry name" value="RNase_P_CS"/>
</dbReference>
<dbReference type="GO" id="GO:0001682">
    <property type="term" value="P:tRNA 5'-leader removal"/>
    <property type="evidence" value="ECO:0007669"/>
    <property type="project" value="UniProtKB-UniRule"/>
</dbReference>
<dbReference type="Gene3D" id="3.30.230.10">
    <property type="match status" value="1"/>
</dbReference>
<evidence type="ECO:0000256" key="3">
    <source>
        <dbReference type="ARBA" id="ARBA00022722"/>
    </source>
</evidence>
<dbReference type="OrthoDB" id="196964at2"/>
<accession>A0A4V1R2Q7</accession>
<sequence length="113" mass="12157">MLASTNRITSGDDYRSVVRRGAKIVGAQTVSYVRTGGGTDDARFGFIVSKKVGTAVRRNRVRRRLKAACRQLVVDGAQGFDLVIRALPSSADADFSTLQSDVARAVRRAGARS</sequence>
<organism evidence="10 11">
    <name type="scientific">Agromyces atrinae</name>
    <dbReference type="NCBI Taxonomy" id="592376"/>
    <lineage>
        <taxon>Bacteria</taxon>
        <taxon>Bacillati</taxon>
        <taxon>Actinomycetota</taxon>
        <taxon>Actinomycetes</taxon>
        <taxon>Micrococcales</taxon>
        <taxon>Microbacteriaceae</taxon>
        <taxon>Agromyces</taxon>
    </lineage>
</organism>
<dbReference type="InterPro" id="IPR014721">
    <property type="entry name" value="Ribsml_uS5_D2-typ_fold_subgr"/>
</dbReference>
<reference evidence="10 11" key="1">
    <citation type="submission" date="2019-01" db="EMBL/GenBank/DDBJ databases">
        <title>Agromyces.</title>
        <authorList>
            <person name="Li J."/>
        </authorList>
    </citation>
    <scope>NUCLEOTIDE SEQUENCE [LARGE SCALE GENOMIC DNA]</scope>
    <source>
        <strain evidence="10 11">DSM 23870</strain>
    </source>
</reference>
<comment type="subunit">
    <text evidence="7">Consists of a catalytic RNA component (M1 or rnpB) and a protein subunit.</text>
</comment>
<evidence type="ECO:0000256" key="4">
    <source>
        <dbReference type="ARBA" id="ARBA00022759"/>
    </source>
</evidence>
<keyword evidence="6 7" id="KW-0694">RNA-binding</keyword>
<dbReference type="AlphaFoldDB" id="A0A4V1R2Q7"/>
<comment type="similarity">
    <text evidence="7">Belongs to the RnpA family.</text>
</comment>
<evidence type="ECO:0000313" key="9">
    <source>
        <dbReference type="EMBL" id="NYD67824.1"/>
    </source>
</evidence>
<name>A0A4V1R2Q7_9MICO</name>
<keyword evidence="5 7" id="KW-0378">Hydrolase</keyword>
<dbReference type="GO" id="GO:0000049">
    <property type="term" value="F:tRNA binding"/>
    <property type="evidence" value="ECO:0007669"/>
    <property type="project" value="UniProtKB-UniRule"/>
</dbReference>
<gene>
    <name evidence="7 10" type="primary">rnpA</name>
    <name evidence="9" type="ORF">BJ972_002343</name>
    <name evidence="10" type="ORF">ESP50_02045</name>
</gene>
<evidence type="ECO:0000313" key="12">
    <source>
        <dbReference type="Proteomes" id="UP000581087"/>
    </source>
</evidence>
<comment type="catalytic activity">
    <reaction evidence="7">
        <text>Endonucleolytic cleavage of RNA, removing 5'-extranucleotides from tRNA precursor.</text>
        <dbReference type="EC" id="3.1.26.5"/>
    </reaction>
</comment>
<evidence type="ECO:0000256" key="5">
    <source>
        <dbReference type="ARBA" id="ARBA00022801"/>
    </source>
</evidence>
<comment type="function">
    <text evidence="1 7">RNaseP catalyzes the removal of the 5'-leader sequence from pre-tRNA to produce the mature 5'-terminus. It can also cleave other RNA substrates such as 4.5S RNA. The protein component plays an auxiliary but essential role in vivo by binding to the 5'-leader sequence and broadening the substrate specificity of the ribozyme.</text>
</comment>
<dbReference type="InterPro" id="IPR000100">
    <property type="entry name" value="RNase_P"/>
</dbReference>
<evidence type="ECO:0000256" key="8">
    <source>
        <dbReference type="NCBIfam" id="TIGR00188"/>
    </source>
</evidence>
<evidence type="ECO:0000313" key="11">
    <source>
        <dbReference type="Proteomes" id="UP000292686"/>
    </source>
</evidence>
<dbReference type="EMBL" id="JACCBI010000001">
    <property type="protein sequence ID" value="NYD67824.1"/>
    <property type="molecule type" value="Genomic_DNA"/>
</dbReference>
<evidence type="ECO:0000256" key="7">
    <source>
        <dbReference type="HAMAP-Rule" id="MF_00227"/>
    </source>
</evidence>
<dbReference type="Proteomes" id="UP000292686">
    <property type="component" value="Unassembled WGS sequence"/>
</dbReference>
<dbReference type="NCBIfam" id="TIGR00188">
    <property type="entry name" value="rnpA"/>
    <property type="match status" value="1"/>
</dbReference>
<evidence type="ECO:0000256" key="6">
    <source>
        <dbReference type="ARBA" id="ARBA00022884"/>
    </source>
</evidence>
<dbReference type="PANTHER" id="PTHR33992">
    <property type="entry name" value="RIBONUCLEASE P PROTEIN COMPONENT"/>
    <property type="match status" value="1"/>
</dbReference>
<dbReference type="EC" id="3.1.26.5" evidence="7 8"/>
<protein>
    <recommendedName>
        <fullName evidence="7 8">Ribonuclease P protein component</fullName>
        <shortName evidence="7">RNase P protein</shortName>
        <shortName evidence="7">RNaseP protein</shortName>
        <ecNumber evidence="7 8">3.1.26.5</ecNumber>
    </recommendedName>
    <alternativeName>
        <fullName evidence="7">Protein C5</fullName>
    </alternativeName>
</protein>
<dbReference type="SUPFAM" id="SSF54211">
    <property type="entry name" value="Ribosomal protein S5 domain 2-like"/>
    <property type="match status" value="1"/>
</dbReference>
<dbReference type="RefSeq" id="WP_129172260.1">
    <property type="nucleotide sequence ID" value="NZ_JACCBI010000001.1"/>
</dbReference>
<dbReference type="PANTHER" id="PTHR33992:SF1">
    <property type="entry name" value="RIBONUCLEASE P PROTEIN COMPONENT"/>
    <property type="match status" value="1"/>
</dbReference>